<feature type="compositionally biased region" description="Polar residues" evidence="5">
    <location>
        <begin position="279"/>
        <end position="292"/>
    </location>
</feature>
<dbReference type="OrthoDB" id="6630583at2759"/>
<reference evidence="7 8" key="1">
    <citation type="submission" date="2019-08" db="EMBL/GenBank/DDBJ databases">
        <authorList>
            <person name="Alioto T."/>
            <person name="Alioto T."/>
            <person name="Gomez Garrido J."/>
        </authorList>
    </citation>
    <scope>NUCLEOTIDE SEQUENCE [LARGE SCALE GENOMIC DNA]</scope>
</reference>
<dbReference type="GO" id="GO:0005121">
    <property type="term" value="F:Toll binding"/>
    <property type="evidence" value="ECO:0007669"/>
    <property type="project" value="TreeGrafter"/>
</dbReference>
<dbReference type="GO" id="GO:0045087">
    <property type="term" value="P:innate immune response"/>
    <property type="evidence" value="ECO:0007669"/>
    <property type="project" value="TreeGrafter"/>
</dbReference>
<dbReference type="Proteomes" id="UP000325440">
    <property type="component" value="Unassembled WGS sequence"/>
</dbReference>
<feature type="compositionally biased region" description="Basic residues" evidence="5">
    <location>
        <begin position="266"/>
        <end position="276"/>
    </location>
</feature>
<dbReference type="InterPro" id="IPR032104">
    <property type="entry name" value="Spaetzle"/>
</dbReference>
<dbReference type="GO" id="GO:0005615">
    <property type="term" value="C:extracellular space"/>
    <property type="evidence" value="ECO:0007669"/>
    <property type="project" value="UniProtKB-ARBA"/>
</dbReference>
<dbReference type="AlphaFoldDB" id="A0A5E4MKW2"/>
<proteinExistence type="predicted"/>
<dbReference type="InterPro" id="IPR052444">
    <property type="entry name" value="Spz/Toll_ligand-like"/>
</dbReference>
<sequence length="402" mass="44516">MISPLHNVSAAAAGGYGPAMYSHGGQLQSVYDVVAAAAGARQQLQGAAVYNNAGQQPVPYHPADYGSPPYTQPPYKHPAYAQQPYTTPPPPRYYESAPRPGTAEPPNRQKPAPQQQPPVQYTRVQGGVPGGKTSLHAVIDYDEEDDILDYYDEYGHSGVTPIQGPIYLRNGSVPVVPLYGYQKVSNGSLLQIPVFWTALSFALGYEIGGDVIRGTPCIKRNHQLFCPTAGKSYPVDRIDRFIDENKALMKRMYGEFEMMENGPFPKAKRSTARKRRQDTNFSDNNQSKSNKLPTRGQPADSGRIDSCESKVEVVTPYWAANSVGKTRAIVNTEHFEQAIHQEVCTKTLTSRCSGDCGCEQKYKWHRLLAYDPDNDCKGIFMDWFLFPSCCVCRCDSTIPNNV</sequence>
<keyword evidence="4" id="KW-0325">Glycoprotein</keyword>
<dbReference type="SUPFAM" id="SSF57501">
    <property type="entry name" value="Cystine-knot cytokines"/>
    <property type="match status" value="1"/>
</dbReference>
<dbReference type="Gene3D" id="2.10.90.10">
    <property type="entry name" value="Cystine-knot cytokines"/>
    <property type="match status" value="1"/>
</dbReference>
<keyword evidence="3" id="KW-1015">Disulfide bond</keyword>
<organism evidence="7 8">
    <name type="scientific">Cinara cedri</name>
    <dbReference type="NCBI Taxonomy" id="506608"/>
    <lineage>
        <taxon>Eukaryota</taxon>
        <taxon>Metazoa</taxon>
        <taxon>Ecdysozoa</taxon>
        <taxon>Arthropoda</taxon>
        <taxon>Hexapoda</taxon>
        <taxon>Insecta</taxon>
        <taxon>Pterygota</taxon>
        <taxon>Neoptera</taxon>
        <taxon>Paraneoptera</taxon>
        <taxon>Hemiptera</taxon>
        <taxon>Sternorrhyncha</taxon>
        <taxon>Aphidomorpha</taxon>
        <taxon>Aphidoidea</taxon>
        <taxon>Aphididae</taxon>
        <taxon>Lachninae</taxon>
        <taxon>Cinara</taxon>
    </lineage>
</organism>
<protein>
    <submittedName>
        <fullName evidence="7">Spaetzle,Cystine-knot cytokine</fullName>
    </submittedName>
</protein>
<evidence type="ECO:0000313" key="8">
    <source>
        <dbReference type="Proteomes" id="UP000325440"/>
    </source>
</evidence>
<evidence type="ECO:0000259" key="6">
    <source>
        <dbReference type="Pfam" id="PF16077"/>
    </source>
</evidence>
<feature type="region of interest" description="Disordered" evidence="5">
    <location>
        <begin position="58"/>
        <end position="128"/>
    </location>
</feature>
<comment type="subunit">
    <text evidence="1">Homodimer; disulfide-linked.</text>
</comment>
<evidence type="ECO:0000256" key="5">
    <source>
        <dbReference type="SAM" id="MobiDB-lite"/>
    </source>
</evidence>
<feature type="region of interest" description="Disordered" evidence="5">
    <location>
        <begin position="260"/>
        <end position="303"/>
    </location>
</feature>
<dbReference type="FunFam" id="2.10.90.10:FF:000018">
    <property type="entry name" value="Spatzle 4"/>
    <property type="match status" value="1"/>
</dbReference>
<evidence type="ECO:0000313" key="7">
    <source>
        <dbReference type="EMBL" id="VVC32856.1"/>
    </source>
</evidence>
<keyword evidence="8" id="KW-1185">Reference proteome</keyword>
<feature type="compositionally biased region" description="Low complexity" evidence="5">
    <location>
        <begin position="105"/>
        <end position="120"/>
    </location>
</feature>
<evidence type="ECO:0000256" key="1">
    <source>
        <dbReference type="ARBA" id="ARBA00011748"/>
    </source>
</evidence>
<dbReference type="Pfam" id="PF16077">
    <property type="entry name" value="Spaetzle"/>
    <property type="match status" value="1"/>
</dbReference>
<dbReference type="PANTHER" id="PTHR23199:SF13">
    <property type="entry name" value="PROTEIN SPAETZLE 3"/>
    <property type="match status" value="1"/>
</dbReference>
<keyword evidence="2" id="KW-0732">Signal</keyword>
<feature type="domain" description="Spaetzle" evidence="6">
    <location>
        <begin position="306"/>
        <end position="394"/>
    </location>
</feature>
<dbReference type="GO" id="GO:0008083">
    <property type="term" value="F:growth factor activity"/>
    <property type="evidence" value="ECO:0007669"/>
    <property type="project" value="TreeGrafter"/>
</dbReference>
<evidence type="ECO:0000256" key="3">
    <source>
        <dbReference type="ARBA" id="ARBA00023157"/>
    </source>
</evidence>
<dbReference type="EMBL" id="CABPRJ010000959">
    <property type="protein sequence ID" value="VVC32856.1"/>
    <property type="molecule type" value="Genomic_DNA"/>
</dbReference>
<evidence type="ECO:0000256" key="4">
    <source>
        <dbReference type="ARBA" id="ARBA00023180"/>
    </source>
</evidence>
<accession>A0A5E4MKW2</accession>
<evidence type="ECO:0000256" key="2">
    <source>
        <dbReference type="ARBA" id="ARBA00022729"/>
    </source>
</evidence>
<dbReference type="GO" id="GO:0021556">
    <property type="term" value="P:central nervous system formation"/>
    <property type="evidence" value="ECO:0007669"/>
    <property type="project" value="TreeGrafter"/>
</dbReference>
<name>A0A5E4MKW2_9HEMI</name>
<dbReference type="InterPro" id="IPR029034">
    <property type="entry name" value="Cystine-knot_cytokine"/>
</dbReference>
<gene>
    <name evidence="7" type="ORF">CINCED_3A019644</name>
</gene>
<dbReference type="PANTHER" id="PTHR23199">
    <property type="entry name" value="NEUROTROPHIN 1-RELATED"/>
    <property type="match status" value="1"/>
</dbReference>